<reference evidence="2" key="1">
    <citation type="submission" date="2022-11" db="EMBL/GenBank/DDBJ databases">
        <authorList>
            <person name="Kikuchi T."/>
        </authorList>
    </citation>
    <scope>NUCLEOTIDE SEQUENCE</scope>
    <source>
        <strain evidence="2">PS1010</strain>
    </source>
</reference>
<keyword evidence="1" id="KW-1133">Transmembrane helix</keyword>
<name>A0A9P1ITY7_9PELO</name>
<protein>
    <submittedName>
        <fullName evidence="2">Uncharacterized protein</fullName>
    </submittedName>
</protein>
<keyword evidence="1" id="KW-0812">Transmembrane</keyword>
<accession>A0A9P1ITY7</accession>
<dbReference type="InterPro" id="IPR018817">
    <property type="entry name" value="7TM_GPCR_serpentine_rcpt_Srz"/>
</dbReference>
<evidence type="ECO:0000313" key="3">
    <source>
        <dbReference type="Proteomes" id="UP001152747"/>
    </source>
</evidence>
<evidence type="ECO:0000313" key="2">
    <source>
        <dbReference type="EMBL" id="CAI5450142.1"/>
    </source>
</evidence>
<organism evidence="2 3">
    <name type="scientific">Caenorhabditis angaria</name>
    <dbReference type="NCBI Taxonomy" id="860376"/>
    <lineage>
        <taxon>Eukaryota</taxon>
        <taxon>Metazoa</taxon>
        <taxon>Ecdysozoa</taxon>
        <taxon>Nematoda</taxon>
        <taxon>Chromadorea</taxon>
        <taxon>Rhabditida</taxon>
        <taxon>Rhabditina</taxon>
        <taxon>Rhabditomorpha</taxon>
        <taxon>Rhabditoidea</taxon>
        <taxon>Rhabditidae</taxon>
        <taxon>Peloderinae</taxon>
        <taxon>Caenorhabditis</taxon>
    </lineage>
</organism>
<evidence type="ECO:0000256" key="1">
    <source>
        <dbReference type="SAM" id="Phobius"/>
    </source>
</evidence>
<dbReference type="Proteomes" id="UP001152747">
    <property type="component" value="Unassembled WGS sequence"/>
</dbReference>
<dbReference type="AlphaFoldDB" id="A0A9P1ITY7"/>
<keyword evidence="3" id="KW-1185">Reference proteome</keyword>
<feature type="transmembrane region" description="Helical" evidence="1">
    <location>
        <begin position="15"/>
        <end position="38"/>
    </location>
</feature>
<dbReference type="PANTHER" id="PTHR31720:SF12">
    <property type="entry name" value="SERPENTINE RECEPTOR, CLASS T-RELATED"/>
    <property type="match status" value="1"/>
</dbReference>
<feature type="transmembrane region" description="Helical" evidence="1">
    <location>
        <begin position="58"/>
        <end position="80"/>
    </location>
</feature>
<proteinExistence type="predicted"/>
<dbReference type="EMBL" id="CANHGI010000005">
    <property type="protein sequence ID" value="CAI5450142.1"/>
    <property type="molecule type" value="Genomic_DNA"/>
</dbReference>
<dbReference type="Pfam" id="PF10325">
    <property type="entry name" value="7TM_GPCR_Srz"/>
    <property type="match status" value="1"/>
</dbReference>
<keyword evidence="1" id="KW-0472">Membrane</keyword>
<sequence>MDKLSSKNEEIREKWIIYQTLVMIFVKFFCFPFCYFSYVQILADEERLDLNMILNAIYYPLFIIDMLTTPIVFQITYVLCDKSNLEILLKMKMNFRTWRMIFCGSSNHVENHKELYNMSN</sequence>
<dbReference type="PANTHER" id="PTHR31720">
    <property type="entry name" value="SERPENTINE RECEPTOR, CLASS Z-RELATED"/>
    <property type="match status" value="1"/>
</dbReference>
<gene>
    <name evidence="2" type="ORF">CAMP_LOCUS12779</name>
</gene>
<comment type="caution">
    <text evidence="2">The sequence shown here is derived from an EMBL/GenBank/DDBJ whole genome shotgun (WGS) entry which is preliminary data.</text>
</comment>